<dbReference type="Gene3D" id="2.60.40.150">
    <property type="entry name" value="C2 domain"/>
    <property type="match status" value="1"/>
</dbReference>
<organism evidence="1 2">
    <name type="scientific">Intoshia linei</name>
    <dbReference type="NCBI Taxonomy" id="1819745"/>
    <lineage>
        <taxon>Eukaryota</taxon>
        <taxon>Metazoa</taxon>
        <taxon>Spiralia</taxon>
        <taxon>Lophotrochozoa</taxon>
        <taxon>Mesozoa</taxon>
        <taxon>Orthonectida</taxon>
        <taxon>Rhopaluridae</taxon>
        <taxon>Intoshia</taxon>
    </lineage>
</organism>
<accession>A0A177B9R7</accession>
<evidence type="ECO:0000313" key="2">
    <source>
        <dbReference type="Proteomes" id="UP000078046"/>
    </source>
</evidence>
<name>A0A177B9R7_9BILA</name>
<proteinExistence type="predicted"/>
<keyword evidence="2" id="KW-1185">Reference proteome</keyword>
<reference evidence="1 2" key="1">
    <citation type="submission" date="2016-04" db="EMBL/GenBank/DDBJ databases">
        <title>The genome of Intoshia linei affirms orthonectids as highly simplified spiralians.</title>
        <authorList>
            <person name="Mikhailov K.V."/>
            <person name="Slusarev G.S."/>
            <person name="Nikitin M.A."/>
            <person name="Logacheva M.D."/>
            <person name="Penin A."/>
            <person name="Aleoshin V."/>
            <person name="Panchin Y.V."/>
        </authorList>
    </citation>
    <scope>NUCLEOTIDE SEQUENCE [LARGE SCALE GENOMIC DNA]</scope>
    <source>
        <strain evidence="1">Intl2013</strain>
        <tissue evidence="1">Whole animal</tissue>
    </source>
</reference>
<protein>
    <submittedName>
        <fullName evidence="1">Uncharacterized protein</fullName>
    </submittedName>
</protein>
<dbReference type="InterPro" id="IPR035892">
    <property type="entry name" value="C2_domain_sf"/>
</dbReference>
<comment type="caution">
    <text evidence="1">The sequence shown here is derived from an EMBL/GenBank/DDBJ whole genome shotgun (WGS) entry which is preliminary data.</text>
</comment>
<dbReference type="AlphaFoldDB" id="A0A177B9R7"/>
<sequence length="161" mass="19077">MNRNLWNMHLVHQFCQLKNFAKTYNVCNESDMTIKFQIKYSNENSKLFLNIMNCKNVSQNFFYGACDTYYLQTKIESIDDTCQPLIIDTFITDKFKKQNPQFDLLFWTNLEYFHLPTTKIKFSIVNFYTDTSISSTGFVSIKDFVLSSDFNVLKMNMIHLV</sequence>
<evidence type="ECO:0000313" key="1">
    <source>
        <dbReference type="EMBL" id="OAF71049.1"/>
    </source>
</evidence>
<dbReference type="EMBL" id="LWCA01000084">
    <property type="protein sequence ID" value="OAF71049.1"/>
    <property type="molecule type" value="Genomic_DNA"/>
</dbReference>
<gene>
    <name evidence="1" type="ORF">A3Q56_01178</name>
</gene>
<dbReference type="Proteomes" id="UP000078046">
    <property type="component" value="Unassembled WGS sequence"/>
</dbReference>